<comment type="caution">
    <text evidence="1">The sequence shown here is derived from an EMBL/GenBank/DDBJ whole genome shotgun (WGS) entry which is preliminary data.</text>
</comment>
<dbReference type="PANTHER" id="PTHR42085:SF1">
    <property type="entry name" value="F-BOX DOMAIN-CONTAINING PROTEIN"/>
    <property type="match status" value="1"/>
</dbReference>
<evidence type="ECO:0000313" key="1">
    <source>
        <dbReference type="EMBL" id="KAF3041293.1"/>
    </source>
</evidence>
<sequence>MKALREVDVTVAQPALPQQLADRRNIVRGTDIKSESMASFTGIAESQKSPKAIVAAKASSSITEVVPDKPFRFLDLPAELRNYFYDVILSLEQPMRHVPLRQTWNLKPLQLYSNRQFIGLTQVNRTIRKEFSPHKYHTSYIPTITFYQLSAFLAAYPSLDTLDIDVPAMLDDLKAPMISSSIDVLPLTEIDWEAQPFKIRWLEPDFKTDRAVFVASCIAGASSAYGTPEDWDTLEAISVSRSTSLVTVDFVWAPLDGVKLERVMDCRKAFVYGIIQETGILKQNGIRIQSTCGPFSFSASNSVLGYGRVARGRWFKGGRPSGPEESYYGFLSQALF</sequence>
<proteinExistence type="predicted"/>
<evidence type="ECO:0000313" key="2">
    <source>
        <dbReference type="Proteomes" id="UP000758155"/>
    </source>
</evidence>
<dbReference type="AlphaFoldDB" id="A0A9P5C241"/>
<keyword evidence="2" id="KW-1185">Reference proteome</keyword>
<dbReference type="InterPro" id="IPR038883">
    <property type="entry name" value="AN11006-like"/>
</dbReference>
<dbReference type="PANTHER" id="PTHR42085">
    <property type="entry name" value="F-BOX DOMAIN-CONTAINING PROTEIN"/>
    <property type="match status" value="1"/>
</dbReference>
<dbReference type="EMBL" id="SWKV01000021">
    <property type="protein sequence ID" value="KAF3041293.1"/>
    <property type="molecule type" value="Genomic_DNA"/>
</dbReference>
<dbReference type="OrthoDB" id="3801407at2759"/>
<organism evidence="1 2">
    <name type="scientific">Didymella heteroderae</name>
    <dbReference type="NCBI Taxonomy" id="1769908"/>
    <lineage>
        <taxon>Eukaryota</taxon>
        <taxon>Fungi</taxon>
        <taxon>Dikarya</taxon>
        <taxon>Ascomycota</taxon>
        <taxon>Pezizomycotina</taxon>
        <taxon>Dothideomycetes</taxon>
        <taxon>Pleosporomycetidae</taxon>
        <taxon>Pleosporales</taxon>
        <taxon>Pleosporineae</taxon>
        <taxon>Didymellaceae</taxon>
        <taxon>Didymella</taxon>
    </lineage>
</organism>
<gene>
    <name evidence="1" type="ORF">E8E12_003694</name>
</gene>
<dbReference type="Proteomes" id="UP000758155">
    <property type="component" value="Unassembled WGS sequence"/>
</dbReference>
<accession>A0A9P5C241</accession>
<reference evidence="1" key="1">
    <citation type="submission" date="2019-04" db="EMBL/GenBank/DDBJ databases">
        <title>Sequencing of skin fungus with MAO and IRED activity.</title>
        <authorList>
            <person name="Marsaioli A.J."/>
            <person name="Bonatto J.M.C."/>
            <person name="Reis Junior O."/>
        </authorList>
    </citation>
    <scope>NUCLEOTIDE SEQUENCE</scope>
    <source>
        <strain evidence="1">28M1</strain>
    </source>
</reference>
<protein>
    <submittedName>
        <fullName evidence="1">Uncharacterized protein</fullName>
    </submittedName>
</protein>
<name>A0A9P5C241_9PLEO</name>